<keyword evidence="9" id="KW-0862">Zinc</keyword>
<dbReference type="InterPro" id="IPR050185">
    <property type="entry name" value="Ub_carboxyl-term_hydrolase"/>
</dbReference>
<dbReference type="InterPro" id="IPR018200">
    <property type="entry name" value="USP_CS"/>
</dbReference>
<comment type="catalytic activity">
    <reaction evidence="1 11">
        <text>Thiol-dependent hydrolysis of ester, thioester, amide, peptide and isopeptide bonds formed by the C-terminal Gly of ubiquitin (a 76-residue protein attached to proteins as an intracellular targeting signal).</text>
        <dbReference type="EC" id="3.4.19.12"/>
    </reaction>
</comment>
<dbReference type="GeneID" id="14909153"/>
<dbReference type="SUPFAM" id="SSF54001">
    <property type="entry name" value="Cysteine proteinases"/>
    <property type="match status" value="1"/>
</dbReference>
<protein>
    <recommendedName>
        <fullName evidence="11">Ubiquitin carboxyl-terminal hydrolase</fullName>
        <ecNumber evidence="11">3.4.19.12</ecNumber>
    </recommendedName>
</protein>
<dbReference type="Gene3D" id="3.90.70.10">
    <property type="entry name" value="Cysteine proteinases"/>
    <property type="match status" value="2"/>
</dbReference>
<dbReference type="GO" id="GO:0008270">
    <property type="term" value="F:zinc ion binding"/>
    <property type="evidence" value="ECO:0007669"/>
    <property type="project" value="UniProtKB-KW"/>
</dbReference>
<dbReference type="STRING" id="857967.G0QP72"/>
<dbReference type="eggNOG" id="KOG1870">
    <property type="taxonomic scope" value="Eukaryota"/>
</dbReference>
<dbReference type="InterPro" id="IPR038765">
    <property type="entry name" value="Papain-like_cys_pep_sf"/>
</dbReference>
<keyword evidence="14" id="KW-0456">Lyase</keyword>
<dbReference type="InterPro" id="IPR002893">
    <property type="entry name" value="Znf_MYND"/>
</dbReference>
<reference evidence="14 15" key="1">
    <citation type="submission" date="2011-07" db="EMBL/GenBank/DDBJ databases">
        <authorList>
            <person name="Coyne R."/>
            <person name="Brami D."/>
            <person name="Johnson J."/>
            <person name="Hostetler J."/>
            <person name="Hannick L."/>
            <person name="Clark T."/>
            <person name="Cassidy-Hanley D."/>
            <person name="Inman J."/>
        </authorList>
    </citation>
    <scope>NUCLEOTIDE SEQUENCE [LARGE SCALE GENOMIC DNA]</scope>
    <source>
        <strain evidence="14 15">G5</strain>
    </source>
</reference>
<evidence type="ECO:0000256" key="7">
    <source>
        <dbReference type="ARBA" id="ARBA00022801"/>
    </source>
</evidence>
<dbReference type="AlphaFoldDB" id="G0QP72"/>
<evidence type="ECO:0000313" key="14">
    <source>
        <dbReference type="EMBL" id="EGR32981.1"/>
    </source>
</evidence>
<dbReference type="GO" id="GO:0004843">
    <property type="term" value="F:cysteine-type deubiquitinase activity"/>
    <property type="evidence" value="ECO:0007669"/>
    <property type="project" value="UniProtKB-UniRule"/>
</dbReference>
<dbReference type="PANTHER" id="PTHR21646:SF24">
    <property type="entry name" value="UBIQUITIN CARBOXYL-TERMINAL HYDROLASE"/>
    <property type="match status" value="1"/>
</dbReference>
<dbReference type="RefSeq" id="XP_004036967.1">
    <property type="nucleotide sequence ID" value="XM_004036919.1"/>
</dbReference>
<evidence type="ECO:0000256" key="3">
    <source>
        <dbReference type="ARBA" id="ARBA00022670"/>
    </source>
</evidence>
<evidence type="ECO:0000256" key="5">
    <source>
        <dbReference type="ARBA" id="ARBA00022771"/>
    </source>
</evidence>
<evidence type="ECO:0000259" key="13">
    <source>
        <dbReference type="PROSITE" id="PS50865"/>
    </source>
</evidence>
<evidence type="ECO:0000313" key="15">
    <source>
        <dbReference type="Proteomes" id="UP000008983"/>
    </source>
</evidence>
<keyword evidence="15" id="KW-1185">Reference proteome</keyword>
<keyword evidence="5 10" id="KW-0863">Zinc-finger</keyword>
<evidence type="ECO:0000256" key="1">
    <source>
        <dbReference type="ARBA" id="ARBA00000707"/>
    </source>
</evidence>
<sequence length="778" mass="92565">MCEFLIQQYPEYQKDPQKYKLQVPLISLENSPDQTIEELQIDEQNEILIIEIQRNKQNWLFKIENEEDQNEIQCNFCRHYKILKYDCTCKKVKYCSETCKLKDFSYHIKICDNEDSRNNTDDDIEEVESPFLHNDNIFQFKQNAAKGICGLVNLGNTCFMNSALQCLSNTKILTQFFFNKTYKQEINHTNPLGTQGKLAKKYSQLLKALWIKKSKIFNPIGIKLVISDLQYMFSGNQQHDSQEFLSFILDGLHEDLNRVKNKVNTYPINSDGRNDNIVSFEFWLNHIKRNQSIIVDLMQGQFKSKVTCPQCMYESVTFDPFLSCSLPIPYKNIKFISIHILFANNRQFSCEDKYYYDAQQNEKVENLIDFISRKYKLLKENLLFCCLTFSQLNKIYSLNKPLQEIRKMQKYINQKSVLIEFPSNISSLNNIILPLEFNKYKDENLYIGRNIKQSLTYVHPFVVNQNDNLKQIHLQIFQFLKSLILQTNEQNISLQKLYEKTILNQYVCIQKINIILYIQKKSWCDQEQCNNCELKYDENQTIQQLLEKNIDKSHIFKLEIFFNSVCADKFSKINIIKKPNQDQIENQIQHEQEKIKQETEVNIYDCLKLFEQPEKLQKNNEWYCHMCQKFQKATKQMTIYRAPDILIFHLKRFKTSAGTIKSKITKLIDFPLKNLNMTPYVIEKESPYVNYQNQQSQEQNLFQKSSFTLYDQYDKENLIYDLYAVTNHYGSLGFGHYTAYAKNEGFWYRFDDSNVEKINNSIICSEESYILFYERQKK</sequence>
<keyword evidence="3 11" id="KW-0645">Protease</keyword>
<gene>
    <name evidence="14" type="ORF">IMG5_064750</name>
</gene>
<keyword evidence="6 11" id="KW-0833">Ubl conjugation pathway</keyword>
<feature type="domain" description="MYND-type" evidence="13">
    <location>
        <begin position="74"/>
        <end position="111"/>
    </location>
</feature>
<dbReference type="PROSITE" id="PS50235">
    <property type="entry name" value="USP_3"/>
    <property type="match status" value="1"/>
</dbReference>
<dbReference type="EC" id="3.4.19.12" evidence="11"/>
<dbReference type="GO" id="GO:0006508">
    <property type="term" value="P:proteolysis"/>
    <property type="evidence" value="ECO:0007669"/>
    <property type="project" value="UniProtKB-KW"/>
</dbReference>
<evidence type="ECO:0000256" key="9">
    <source>
        <dbReference type="ARBA" id="ARBA00022833"/>
    </source>
</evidence>
<dbReference type="Pfam" id="PF00443">
    <property type="entry name" value="UCH"/>
    <property type="match status" value="1"/>
</dbReference>
<dbReference type="PROSITE" id="PS01360">
    <property type="entry name" value="ZF_MYND_1"/>
    <property type="match status" value="1"/>
</dbReference>
<evidence type="ECO:0000256" key="8">
    <source>
        <dbReference type="ARBA" id="ARBA00022807"/>
    </source>
</evidence>
<dbReference type="OrthoDB" id="265776at2759"/>
<name>G0QP72_ICHMU</name>
<proteinExistence type="inferred from homology"/>
<dbReference type="EMBL" id="GL983529">
    <property type="protein sequence ID" value="EGR32981.1"/>
    <property type="molecule type" value="Genomic_DNA"/>
</dbReference>
<dbReference type="PROSITE" id="PS50865">
    <property type="entry name" value="ZF_MYND_2"/>
    <property type="match status" value="1"/>
</dbReference>
<keyword evidence="7 11" id="KW-0378">Hydrolase</keyword>
<dbReference type="OMA" id="CGLANIG"/>
<comment type="similarity">
    <text evidence="2 11">Belongs to the peptidase C19 family.</text>
</comment>
<dbReference type="PROSITE" id="PS00972">
    <property type="entry name" value="USP_1"/>
    <property type="match status" value="1"/>
</dbReference>
<dbReference type="InterPro" id="IPR028889">
    <property type="entry name" value="USP"/>
</dbReference>
<keyword evidence="8 11" id="KW-0788">Thiol protease</keyword>
<keyword evidence="4" id="KW-0479">Metal-binding</keyword>
<dbReference type="PANTHER" id="PTHR21646">
    <property type="entry name" value="UBIQUITIN CARBOXYL-TERMINAL HYDROLASE"/>
    <property type="match status" value="1"/>
</dbReference>
<accession>G0QP72</accession>
<dbReference type="GO" id="GO:0016579">
    <property type="term" value="P:protein deubiquitination"/>
    <property type="evidence" value="ECO:0007669"/>
    <property type="project" value="InterPro"/>
</dbReference>
<evidence type="ECO:0000259" key="12">
    <source>
        <dbReference type="PROSITE" id="PS50235"/>
    </source>
</evidence>
<evidence type="ECO:0000256" key="4">
    <source>
        <dbReference type="ARBA" id="ARBA00022723"/>
    </source>
</evidence>
<dbReference type="FunCoup" id="G0QP72">
    <property type="interactions" value="280"/>
</dbReference>
<evidence type="ECO:0000256" key="10">
    <source>
        <dbReference type="PROSITE-ProRule" id="PRU00134"/>
    </source>
</evidence>
<dbReference type="InterPro" id="IPR001394">
    <property type="entry name" value="Peptidase_C19_UCH"/>
</dbReference>
<feature type="domain" description="USP" evidence="12">
    <location>
        <begin position="149"/>
        <end position="776"/>
    </location>
</feature>
<dbReference type="Proteomes" id="UP000008983">
    <property type="component" value="Unassembled WGS sequence"/>
</dbReference>
<dbReference type="PROSITE" id="PS00973">
    <property type="entry name" value="USP_2"/>
    <property type="match status" value="1"/>
</dbReference>
<evidence type="ECO:0000256" key="11">
    <source>
        <dbReference type="RuleBase" id="RU366025"/>
    </source>
</evidence>
<dbReference type="GO" id="GO:0016829">
    <property type="term" value="F:lyase activity"/>
    <property type="evidence" value="ECO:0007669"/>
    <property type="project" value="UniProtKB-KW"/>
</dbReference>
<evidence type="ECO:0000256" key="6">
    <source>
        <dbReference type="ARBA" id="ARBA00022786"/>
    </source>
</evidence>
<evidence type="ECO:0000256" key="2">
    <source>
        <dbReference type="ARBA" id="ARBA00009085"/>
    </source>
</evidence>
<organism evidence="14 15">
    <name type="scientific">Ichthyophthirius multifiliis</name>
    <name type="common">White spot disease agent</name>
    <name type="synonym">Ich</name>
    <dbReference type="NCBI Taxonomy" id="5932"/>
    <lineage>
        <taxon>Eukaryota</taxon>
        <taxon>Sar</taxon>
        <taxon>Alveolata</taxon>
        <taxon>Ciliophora</taxon>
        <taxon>Intramacronucleata</taxon>
        <taxon>Oligohymenophorea</taxon>
        <taxon>Hymenostomatida</taxon>
        <taxon>Ophryoglenina</taxon>
        <taxon>Ichthyophthirius</taxon>
    </lineage>
</organism>
<dbReference type="InParanoid" id="G0QP72"/>